<gene>
    <name evidence="3" type="ORF">HYFRA_00005184</name>
</gene>
<evidence type="ECO:0000256" key="1">
    <source>
        <dbReference type="SAM" id="MobiDB-lite"/>
    </source>
</evidence>
<feature type="compositionally biased region" description="Basic and acidic residues" evidence="1">
    <location>
        <begin position="77"/>
        <end position="90"/>
    </location>
</feature>
<keyword evidence="2" id="KW-0812">Transmembrane</keyword>
<protein>
    <recommendedName>
        <fullName evidence="5">14-3-3 protein</fullName>
    </recommendedName>
</protein>
<evidence type="ECO:0008006" key="5">
    <source>
        <dbReference type="Google" id="ProtNLM"/>
    </source>
</evidence>
<reference evidence="3" key="1">
    <citation type="submission" date="2021-07" db="EMBL/GenBank/DDBJ databases">
        <authorList>
            <person name="Durling M."/>
        </authorList>
    </citation>
    <scope>NUCLEOTIDE SEQUENCE</scope>
</reference>
<feature type="compositionally biased region" description="Basic and acidic residues" evidence="1">
    <location>
        <begin position="692"/>
        <end position="704"/>
    </location>
</feature>
<name>A0A9N9L835_9HELO</name>
<dbReference type="InterPro" id="IPR036815">
    <property type="entry name" value="14-3-3_dom_sf"/>
</dbReference>
<evidence type="ECO:0000313" key="4">
    <source>
        <dbReference type="Proteomes" id="UP000696280"/>
    </source>
</evidence>
<feature type="region of interest" description="Disordered" evidence="1">
    <location>
        <begin position="843"/>
        <end position="867"/>
    </location>
</feature>
<feature type="region of interest" description="Disordered" evidence="1">
    <location>
        <begin position="64"/>
        <end position="90"/>
    </location>
</feature>
<dbReference type="AlphaFoldDB" id="A0A9N9L835"/>
<feature type="compositionally biased region" description="Low complexity" evidence="1">
    <location>
        <begin position="843"/>
        <end position="856"/>
    </location>
</feature>
<comment type="caution">
    <text evidence="3">The sequence shown here is derived from an EMBL/GenBank/DDBJ whole genome shotgun (WGS) entry which is preliminary data.</text>
</comment>
<evidence type="ECO:0000313" key="3">
    <source>
        <dbReference type="EMBL" id="CAG8962140.1"/>
    </source>
</evidence>
<dbReference type="Gene3D" id="1.20.190.20">
    <property type="entry name" value="14-3-3 domain"/>
    <property type="match status" value="1"/>
</dbReference>
<dbReference type="EMBL" id="CAJVRL010000127">
    <property type="protein sequence ID" value="CAG8962140.1"/>
    <property type="molecule type" value="Genomic_DNA"/>
</dbReference>
<keyword evidence="2" id="KW-0472">Membrane</keyword>
<dbReference type="Proteomes" id="UP000696280">
    <property type="component" value="Unassembled WGS sequence"/>
</dbReference>
<proteinExistence type="predicted"/>
<sequence>MLLGGDWAGVSIQASKKTDDGFSPTSSSTLLLFYLHVAAAHSNSPTPNGDILYQSIEIAHRGLLAAGGNPKKRGRATRPDGDGDERKKNDRRLEGIEVGTCTSAAQGMPRIMHQHHRCSYSGSTSINRIIHCQYDARTKRAERAAKAPAPLLYIVCFACLLSILLLLLLYSTLLSPCTLFCYPVRLSVCCTPSSNLAFLESPLLHCDCLSPAVSCCAGTGYCFGVGAGVPRKLQSAQAPSGFLTRRPHQHSFLVPSTNPQIPRHSGFRLGLRERCRVIPIGVLENQLRVLVLLLVLPVIGSLAPGSTGFRIFLTASSNPPRFRCRRAWKRKSKCFVRIPVHRSKDLRVRGCVEVEKLALRGRAQNEEFPCHCGSGPLNCAPATVACIIVVSHNGAKKPSILPNATRKNIYLTMPSFSGTGRRSTHRLSLASDILFQLSKGLAGSERKGVGYQRRKTGYLATRSRKSESWIKGQRGICLHLKALLQTHTHQHHSGYYYSSSLSCSRLVFRTCIERSANTALDSFGGAFSGKQHHPGIGITELLLLRFSNKIPQLTCFASPMAQGEVDLKFLSQFAENVKYDHPSLSKNLSTILGNLTMMSELVIRARKSRRLDTTRDTKSVDLYCRIIWYAREGLQIVEHIILPMVANSGPLKVLSYKIRASYYHLYVLFNNNPQITLKAAQKEVHTPPGLKSSRDKGKAPERSMEYDSQFAGDDVFRPSSVQPTHPLEGGPVGGVGPRPPGITTNFLVPSIDYRPIALQCFQEANILAEKLLWGSHPLRVSVRLEYTAFLYDCLHEKESSRQLAKATVSEVYNAPQGMDDDMFQDTALLVGILGKMMKRGLGSATSGSTAGNSVGTRPSPPRTTGALDVDILSTGMDNAI</sequence>
<keyword evidence="2" id="KW-1133">Transmembrane helix</keyword>
<dbReference type="OrthoDB" id="5370350at2759"/>
<feature type="transmembrane region" description="Helical" evidence="2">
    <location>
        <begin position="149"/>
        <end position="170"/>
    </location>
</feature>
<evidence type="ECO:0000256" key="2">
    <source>
        <dbReference type="SAM" id="Phobius"/>
    </source>
</evidence>
<organism evidence="3 4">
    <name type="scientific">Hymenoscyphus fraxineus</name>
    <dbReference type="NCBI Taxonomy" id="746836"/>
    <lineage>
        <taxon>Eukaryota</taxon>
        <taxon>Fungi</taxon>
        <taxon>Dikarya</taxon>
        <taxon>Ascomycota</taxon>
        <taxon>Pezizomycotina</taxon>
        <taxon>Leotiomycetes</taxon>
        <taxon>Helotiales</taxon>
        <taxon>Helotiaceae</taxon>
        <taxon>Hymenoscyphus</taxon>
    </lineage>
</organism>
<feature type="region of interest" description="Disordered" evidence="1">
    <location>
        <begin position="681"/>
        <end position="704"/>
    </location>
</feature>
<dbReference type="SUPFAM" id="SSF48445">
    <property type="entry name" value="14-3-3 protein"/>
    <property type="match status" value="1"/>
</dbReference>
<keyword evidence="4" id="KW-1185">Reference proteome</keyword>
<accession>A0A9N9L835</accession>